<comment type="caution">
    <text evidence="13">The sequence shown here is derived from an EMBL/GenBank/DDBJ whole genome shotgun (WGS) entry which is preliminary data.</text>
</comment>
<dbReference type="CDD" id="cd00685">
    <property type="entry name" value="Trans_IPPS_HT"/>
    <property type="match status" value="1"/>
</dbReference>
<evidence type="ECO:0000256" key="10">
    <source>
        <dbReference type="ARBA" id="ARBA00032873"/>
    </source>
</evidence>
<keyword evidence="5 12" id="KW-0808">Transferase</keyword>
<dbReference type="InterPro" id="IPR008949">
    <property type="entry name" value="Isoprenoid_synthase_dom_sf"/>
</dbReference>
<evidence type="ECO:0000256" key="6">
    <source>
        <dbReference type="ARBA" id="ARBA00022723"/>
    </source>
</evidence>
<dbReference type="Gene3D" id="1.10.600.10">
    <property type="entry name" value="Farnesyl Diphosphate Synthase"/>
    <property type="match status" value="1"/>
</dbReference>
<protein>
    <recommendedName>
        <fullName evidence="4">Farnesyl diphosphate synthase</fullName>
        <ecNumber evidence="3">2.5.1.10</ecNumber>
    </recommendedName>
    <alternativeName>
        <fullName evidence="10">(2E,6E)-farnesyl diphosphate synthase</fullName>
    </alternativeName>
    <alternativeName>
        <fullName evidence="9">Geranyltranstransferase</fullName>
    </alternativeName>
</protein>
<comment type="catalytic activity">
    <reaction evidence="11">
        <text>isopentenyl diphosphate + (2E)-geranyl diphosphate = (2E,6E)-farnesyl diphosphate + diphosphate</text>
        <dbReference type="Rhea" id="RHEA:19361"/>
        <dbReference type="ChEBI" id="CHEBI:33019"/>
        <dbReference type="ChEBI" id="CHEBI:58057"/>
        <dbReference type="ChEBI" id="CHEBI:128769"/>
        <dbReference type="ChEBI" id="CHEBI:175763"/>
        <dbReference type="EC" id="2.5.1.10"/>
    </reaction>
</comment>
<keyword evidence="8" id="KW-0414">Isoprene biosynthesis</keyword>
<dbReference type="PANTHER" id="PTHR43281:SF1">
    <property type="entry name" value="FARNESYL DIPHOSPHATE SYNTHASE"/>
    <property type="match status" value="1"/>
</dbReference>
<evidence type="ECO:0000256" key="5">
    <source>
        <dbReference type="ARBA" id="ARBA00022679"/>
    </source>
</evidence>
<name>A0A6V7RIU9_9BACL</name>
<dbReference type="EC" id="2.5.1.10" evidence="3"/>
<comment type="similarity">
    <text evidence="2 12">Belongs to the FPP/GGPP synthase family.</text>
</comment>
<dbReference type="GO" id="GO:0016114">
    <property type="term" value="P:terpenoid biosynthetic process"/>
    <property type="evidence" value="ECO:0007669"/>
    <property type="project" value="UniProtKB-ARBA"/>
</dbReference>
<evidence type="ECO:0000256" key="9">
    <source>
        <dbReference type="ARBA" id="ARBA00032380"/>
    </source>
</evidence>
<sequence length="289" mass="31725">MENNVVLDKVVDKIIEQLKLNTINTSLLESSVYSINAGGKRFRPLLLLQTLKALGTDVNLGIIPAASLEMIHTYSLIHDDLPAMDDDELRRGKPTNHIVYGEATAILAGDNLLTESFNLLTKSKLSPEQIVKLVTLYSKCAGQLGMISGQMLDIEATEKELTILELEEIHRNKTGELIVAAIEAATIIANSESHVTESLKLFGEKLGLLFQVTDDILDVTGTTETLGKHIGSDEKNNKTTYVSLLGLDGAKEVKTTLANEMKDILNTLDKDIQISELMEIVELIVNRTK</sequence>
<evidence type="ECO:0000313" key="13">
    <source>
        <dbReference type="EMBL" id="CAD2077184.1"/>
    </source>
</evidence>
<keyword evidence="7" id="KW-0460">Magnesium</keyword>
<keyword evidence="14" id="KW-1185">Reference proteome</keyword>
<dbReference type="InterPro" id="IPR000092">
    <property type="entry name" value="Polyprenyl_synt"/>
</dbReference>
<evidence type="ECO:0000256" key="8">
    <source>
        <dbReference type="ARBA" id="ARBA00023229"/>
    </source>
</evidence>
<dbReference type="PANTHER" id="PTHR43281">
    <property type="entry name" value="FARNESYL DIPHOSPHATE SYNTHASE"/>
    <property type="match status" value="1"/>
</dbReference>
<evidence type="ECO:0000256" key="1">
    <source>
        <dbReference type="ARBA" id="ARBA00001946"/>
    </source>
</evidence>
<dbReference type="SFLD" id="SFLDS00005">
    <property type="entry name" value="Isoprenoid_Synthase_Type_I"/>
    <property type="match status" value="1"/>
</dbReference>
<dbReference type="GO" id="GO:0005737">
    <property type="term" value="C:cytoplasm"/>
    <property type="evidence" value="ECO:0007669"/>
    <property type="project" value="UniProtKB-ARBA"/>
</dbReference>
<dbReference type="Pfam" id="PF00348">
    <property type="entry name" value="polyprenyl_synt"/>
    <property type="match status" value="1"/>
</dbReference>
<dbReference type="PROSITE" id="PS00444">
    <property type="entry name" value="POLYPRENYL_SYNTHASE_2"/>
    <property type="match status" value="1"/>
</dbReference>
<dbReference type="GO" id="GO:0004337">
    <property type="term" value="F:(2E,6E)-farnesyl diphosphate synthase activity"/>
    <property type="evidence" value="ECO:0007669"/>
    <property type="project" value="UniProtKB-EC"/>
</dbReference>
<dbReference type="InterPro" id="IPR033749">
    <property type="entry name" value="Polyprenyl_synt_CS"/>
</dbReference>
<dbReference type="FunFam" id="1.10.600.10:FF:000001">
    <property type="entry name" value="Geranylgeranyl diphosphate synthase"/>
    <property type="match status" value="1"/>
</dbReference>
<dbReference type="NCBIfam" id="NF045485">
    <property type="entry name" value="FPPsyn"/>
    <property type="match status" value="1"/>
</dbReference>
<dbReference type="RefSeq" id="WP_229713793.1">
    <property type="nucleotide sequence ID" value="NZ_BMDB01000001.1"/>
</dbReference>
<proteinExistence type="inferred from homology"/>
<dbReference type="PROSITE" id="PS00723">
    <property type="entry name" value="POLYPRENYL_SYNTHASE_1"/>
    <property type="match status" value="1"/>
</dbReference>
<gene>
    <name evidence="13" type="ORF">JEOSCH030_01241</name>
</gene>
<dbReference type="SUPFAM" id="SSF48576">
    <property type="entry name" value="Terpenoid synthases"/>
    <property type="match status" value="1"/>
</dbReference>
<dbReference type="InterPro" id="IPR053378">
    <property type="entry name" value="Prenyl_diphosphate_synthase"/>
</dbReference>
<dbReference type="AlphaFoldDB" id="A0A6V7RIU9"/>
<organism evidence="13 14">
    <name type="scientific">Phocicoccus schoeneichii</name>
    <dbReference type="NCBI Taxonomy" id="1812261"/>
    <lineage>
        <taxon>Bacteria</taxon>
        <taxon>Bacillati</taxon>
        <taxon>Bacillota</taxon>
        <taxon>Bacilli</taxon>
        <taxon>Bacillales</taxon>
        <taxon>Salinicoccaceae</taxon>
        <taxon>Phocicoccus</taxon>
    </lineage>
</organism>
<dbReference type="EMBL" id="CAJEWE010000010">
    <property type="protein sequence ID" value="CAD2077184.1"/>
    <property type="molecule type" value="Genomic_DNA"/>
</dbReference>
<dbReference type="SFLD" id="SFLDG01017">
    <property type="entry name" value="Polyprenyl_Transferase_Like"/>
    <property type="match status" value="1"/>
</dbReference>
<dbReference type="GO" id="GO:0046872">
    <property type="term" value="F:metal ion binding"/>
    <property type="evidence" value="ECO:0007669"/>
    <property type="project" value="UniProtKB-KW"/>
</dbReference>
<keyword evidence="6" id="KW-0479">Metal-binding</keyword>
<accession>A0A6V7RIU9</accession>
<evidence type="ECO:0000256" key="2">
    <source>
        <dbReference type="ARBA" id="ARBA00006706"/>
    </source>
</evidence>
<comment type="cofactor">
    <cofactor evidence="1">
        <name>Mg(2+)</name>
        <dbReference type="ChEBI" id="CHEBI:18420"/>
    </cofactor>
</comment>
<evidence type="ECO:0000313" key="14">
    <source>
        <dbReference type="Proteomes" id="UP000521032"/>
    </source>
</evidence>
<dbReference type="Proteomes" id="UP000521032">
    <property type="component" value="Unassembled WGS sequence"/>
</dbReference>
<evidence type="ECO:0000256" key="3">
    <source>
        <dbReference type="ARBA" id="ARBA00012439"/>
    </source>
</evidence>
<evidence type="ECO:0000256" key="11">
    <source>
        <dbReference type="ARBA" id="ARBA00049399"/>
    </source>
</evidence>
<evidence type="ECO:0000256" key="4">
    <source>
        <dbReference type="ARBA" id="ARBA00015100"/>
    </source>
</evidence>
<evidence type="ECO:0000256" key="12">
    <source>
        <dbReference type="RuleBase" id="RU004466"/>
    </source>
</evidence>
<evidence type="ECO:0000256" key="7">
    <source>
        <dbReference type="ARBA" id="ARBA00022842"/>
    </source>
</evidence>
<reference evidence="13 14" key="1">
    <citation type="submission" date="2020-07" db="EMBL/GenBank/DDBJ databases">
        <authorList>
            <person name="Criscuolo A."/>
        </authorList>
    </citation>
    <scope>NUCLEOTIDE SEQUENCE [LARGE SCALE GENOMIC DNA]</scope>
    <source>
        <strain evidence="14">CIP 111030</strain>
    </source>
</reference>